<dbReference type="OrthoDB" id="4363340at2759"/>
<accession>A0A5N6ZLW6</accession>
<evidence type="ECO:0000313" key="2">
    <source>
        <dbReference type="Proteomes" id="UP000326268"/>
    </source>
</evidence>
<name>A0A5N6ZLW6_9EURO</name>
<dbReference type="EMBL" id="ML738103">
    <property type="protein sequence ID" value="KAE8357180.1"/>
    <property type="molecule type" value="Genomic_DNA"/>
</dbReference>
<organism evidence="1 2">
    <name type="scientific">Aspergillus caelatus</name>
    <dbReference type="NCBI Taxonomy" id="61420"/>
    <lineage>
        <taxon>Eukaryota</taxon>
        <taxon>Fungi</taxon>
        <taxon>Dikarya</taxon>
        <taxon>Ascomycota</taxon>
        <taxon>Pezizomycotina</taxon>
        <taxon>Eurotiomycetes</taxon>
        <taxon>Eurotiomycetidae</taxon>
        <taxon>Eurotiales</taxon>
        <taxon>Aspergillaceae</taxon>
        <taxon>Aspergillus</taxon>
        <taxon>Aspergillus subgen. Circumdati</taxon>
    </lineage>
</organism>
<sequence length="408" mass="46173">MVPPSPIPSVHKRGRLRVYSFTAQKQTSNIAQQRRKRQSTRAAERKLLLPPLSSPTLPVNSIPDNIPSIAPETVVLSATPLPTVSVEIIIPCSTSPNRLDLPDPEILLAETQYFTQHTDYSGLKDYLERVLTEGGFPDVLRVPTIARRKDHLARQVSKLSHADPVHVLTEVTFDFNSIVGFASSLAVIKQGVHLHLDPLPVQYLDPQGRFYRTLRAVHEIPHYTFGRLTGFKDISLILLFPRLYRKEQSLIQYYPSSFEYSRLNGTARGVEPRMQRVESTARQQQLCYFLPPDILLQIWAKKNLKTLTKASTWEGIVQLFQRYWDCVSDQTYQSDRLYLDIGKETCPAGLSRVGSTAQFSTLGPDPGSASFSTDDAGPRTVLWRRCCLESYSKWIQQQQSRGSPPPRV</sequence>
<dbReference type="Proteomes" id="UP000326268">
    <property type="component" value="Unassembled WGS sequence"/>
</dbReference>
<dbReference type="GeneID" id="43655819"/>
<reference evidence="1 2" key="1">
    <citation type="submission" date="2019-04" db="EMBL/GenBank/DDBJ databases">
        <title>Friends and foes A comparative genomics studyof 23 Aspergillus species from section Flavi.</title>
        <authorList>
            <consortium name="DOE Joint Genome Institute"/>
            <person name="Kjaerbolling I."/>
            <person name="Vesth T."/>
            <person name="Frisvad J.C."/>
            <person name="Nybo J.L."/>
            <person name="Theobald S."/>
            <person name="Kildgaard S."/>
            <person name="Isbrandt T."/>
            <person name="Kuo A."/>
            <person name="Sato A."/>
            <person name="Lyhne E.K."/>
            <person name="Kogle M.E."/>
            <person name="Wiebenga A."/>
            <person name="Kun R.S."/>
            <person name="Lubbers R.J."/>
            <person name="Makela M.R."/>
            <person name="Barry K."/>
            <person name="Chovatia M."/>
            <person name="Clum A."/>
            <person name="Daum C."/>
            <person name="Haridas S."/>
            <person name="He G."/>
            <person name="LaButti K."/>
            <person name="Lipzen A."/>
            <person name="Mondo S."/>
            <person name="Riley R."/>
            <person name="Salamov A."/>
            <person name="Simmons B.A."/>
            <person name="Magnuson J.K."/>
            <person name="Henrissat B."/>
            <person name="Mortensen U.H."/>
            <person name="Larsen T.O."/>
            <person name="Devries R.P."/>
            <person name="Grigoriev I.V."/>
            <person name="Machida M."/>
            <person name="Baker S.E."/>
            <person name="Andersen M.R."/>
        </authorList>
    </citation>
    <scope>NUCLEOTIDE SEQUENCE [LARGE SCALE GENOMIC DNA]</scope>
    <source>
        <strain evidence="1 2">CBS 763.97</strain>
    </source>
</reference>
<proteinExistence type="predicted"/>
<dbReference type="RefSeq" id="XP_031920261.1">
    <property type="nucleotide sequence ID" value="XM_032071373.1"/>
</dbReference>
<dbReference type="AlphaFoldDB" id="A0A5N6ZLW6"/>
<evidence type="ECO:0000313" key="1">
    <source>
        <dbReference type="EMBL" id="KAE8357180.1"/>
    </source>
</evidence>
<protein>
    <submittedName>
        <fullName evidence="1">Uncharacterized protein</fullName>
    </submittedName>
</protein>
<gene>
    <name evidence="1" type="ORF">BDV27DRAFT_151524</name>
</gene>
<keyword evidence="2" id="KW-1185">Reference proteome</keyword>